<name>A0A9D2LRC7_9FIRM</name>
<dbReference type="InterPro" id="IPR032465">
    <property type="entry name" value="ACMSD"/>
</dbReference>
<dbReference type="PANTHER" id="PTHR21240:SF28">
    <property type="entry name" value="ISO-OROTATE DECARBOXYLASE (EUROFUNG)"/>
    <property type="match status" value="1"/>
</dbReference>
<evidence type="ECO:0000313" key="4">
    <source>
        <dbReference type="Proteomes" id="UP000823842"/>
    </source>
</evidence>
<evidence type="ECO:0000313" key="3">
    <source>
        <dbReference type="EMBL" id="HJB28012.1"/>
    </source>
</evidence>
<evidence type="ECO:0000259" key="2">
    <source>
        <dbReference type="Pfam" id="PF04909"/>
    </source>
</evidence>
<dbReference type="Pfam" id="PF04909">
    <property type="entry name" value="Amidohydro_2"/>
    <property type="match status" value="1"/>
</dbReference>
<dbReference type="Gene3D" id="3.20.20.140">
    <property type="entry name" value="Metal-dependent hydrolases"/>
    <property type="match status" value="1"/>
</dbReference>
<reference evidence="3" key="1">
    <citation type="journal article" date="2021" name="PeerJ">
        <title>Extensive microbial diversity within the chicken gut microbiome revealed by metagenomics and culture.</title>
        <authorList>
            <person name="Gilroy R."/>
            <person name="Ravi A."/>
            <person name="Getino M."/>
            <person name="Pursley I."/>
            <person name="Horton D.L."/>
            <person name="Alikhan N.F."/>
            <person name="Baker D."/>
            <person name="Gharbi K."/>
            <person name="Hall N."/>
            <person name="Watson M."/>
            <person name="Adriaenssens E.M."/>
            <person name="Foster-Nyarko E."/>
            <person name="Jarju S."/>
            <person name="Secka A."/>
            <person name="Antonio M."/>
            <person name="Oren A."/>
            <person name="Chaudhuri R.R."/>
            <person name="La Ragione R."/>
            <person name="Hildebrand F."/>
            <person name="Pallen M.J."/>
        </authorList>
    </citation>
    <scope>NUCLEOTIDE SEQUENCE</scope>
    <source>
        <strain evidence="3">ChiSjej1B19-5720</strain>
    </source>
</reference>
<evidence type="ECO:0000256" key="1">
    <source>
        <dbReference type="ARBA" id="ARBA00023239"/>
    </source>
</evidence>
<dbReference type="InterPro" id="IPR006680">
    <property type="entry name" value="Amidohydro-rel"/>
</dbReference>
<comment type="caution">
    <text evidence="3">The sequence shown here is derived from an EMBL/GenBank/DDBJ whole genome shotgun (WGS) entry which is preliminary data.</text>
</comment>
<dbReference type="PANTHER" id="PTHR21240">
    <property type="entry name" value="2-AMINO-3-CARBOXYLMUCONATE-6-SEMIALDEHYDE DECARBOXYLASE"/>
    <property type="match status" value="1"/>
</dbReference>
<accession>A0A9D2LRC7</accession>
<gene>
    <name evidence="3" type="ORF">IAA06_04370</name>
</gene>
<proteinExistence type="predicted"/>
<dbReference type="GO" id="GO:0016831">
    <property type="term" value="F:carboxy-lyase activity"/>
    <property type="evidence" value="ECO:0007669"/>
    <property type="project" value="InterPro"/>
</dbReference>
<organism evidence="3 4">
    <name type="scientific">Candidatus Blautia faecavium</name>
    <dbReference type="NCBI Taxonomy" id="2838487"/>
    <lineage>
        <taxon>Bacteria</taxon>
        <taxon>Bacillati</taxon>
        <taxon>Bacillota</taxon>
        <taxon>Clostridia</taxon>
        <taxon>Lachnospirales</taxon>
        <taxon>Lachnospiraceae</taxon>
        <taxon>Blautia</taxon>
    </lineage>
</organism>
<dbReference type="Proteomes" id="UP000823842">
    <property type="component" value="Unassembled WGS sequence"/>
</dbReference>
<dbReference type="GO" id="GO:0019748">
    <property type="term" value="P:secondary metabolic process"/>
    <property type="evidence" value="ECO:0007669"/>
    <property type="project" value="TreeGrafter"/>
</dbReference>
<sequence>MIIDSHTHIFPDKVAAKAIPKLSSVIHLKPSMDGTTQGLKDSMERGGVDVSMVLPIVTTPHQYESILRFAVHVNETCGSESGPRLVSLAGIHPESDTYKEQLHQIKQEGFAGIKLHPNYQGMKFDDIRYMRLIYEASALGLSIVTHTGADPYTPDEVFCSPDMILHVLEETAPPKLILAHMGSNENYFEAEEKLCGKNVYFDTAYSLMHMEDAQFVRMVHKHGADKVLFGTDSPWTEQKDCVDKLLSLSGLSEKEKQQILYENAAFLFQL</sequence>
<dbReference type="SUPFAM" id="SSF51556">
    <property type="entry name" value="Metallo-dependent hydrolases"/>
    <property type="match status" value="1"/>
</dbReference>
<reference evidence="3" key="2">
    <citation type="submission" date="2021-04" db="EMBL/GenBank/DDBJ databases">
        <authorList>
            <person name="Gilroy R."/>
        </authorList>
    </citation>
    <scope>NUCLEOTIDE SEQUENCE</scope>
    <source>
        <strain evidence="3">ChiSjej1B19-5720</strain>
    </source>
</reference>
<dbReference type="CDD" id="cd01292">
    <property type="entry name" value="metallo-dependent_hydrolases"/>
    <property type="match status" value="1"/>
</dbReference>
<dbReference type="EMBL" id="DWYZ01000087">
    <property type="protein sequence ID" value="HJB28012.1"/>
    <property type="molecule type" value="Genomic_DNA"/>
</dbReference>
<keyword evidence="1" id="KW-0456">Lyase</keyword>
<dbReference type="GO" id="GO:0016787">
    <property type="term" value="F:hydrolase activity"/>
    <property type="evidence" value="ECO:0007669"/>
    <property type="project" value="InterPro"/>
</dbReference>
<dbReference type="AlphaFoldDB" id="A0A9D2LRC7"/>
<dbReference type="InterPro" id="IPR032466">
    <property type="entry name" value="Metal_Hydrolase"/>
</dbReference>
<protein>
    <submittedName>
        <fullName evidence="3">Amidohydrolase family protein</fullName>
    </submittedName>
</protein>
<feature type="domain" description="Amidohydrolase-related" evidence="2">
    <location>
        <begin position="3"/>
        <end position="269"/>
    </location>
</feature>
<dbReference type="GO" id="GO:0005737">
    <property type="term" value="C:cytoplasm"/>
    <property type="evidence" value="ECO:0007669"/>
    <property type="project" value="TreeGrafter"/>
</dbReference>